<dbReference type="Pfam" id="PF00581">
    <property type="entry name" value="Rhodanese"/>
    <property type="match status" value="1"/>
</dbReference>
<feature type="domain" description="Rhodanese" evidence="2">
    <location>
        <begin position="29"/>
        <end position="128"/>
    </location>
</feature>
<dbReference type="PROSITE" id="PS50206">
    <property type="entry name" value="RHODANESE_3"/>
    <property type="match status" value="1"/>
</dbReference>
<dbReference type="InterPro" id="IPR001763">
    <property type="entry name" value="Rhodanese-like_dom"/>
</dbReference>
<keyword evidence="4" id="KW-1185">Reference proteome</keyword>
<sequence length="133" mass="14216">MLLFVLLLGLSTSCNATGYLNQPLTNALVGSGITIVDIRTEGEWRETGVVPGSLLMTFFRLDRSYDLEGFVAELSKHVENGDDVALLCRRGNRSAKLAALLSKRGFTSITNITGGISLAEGNAVQLVAYPSVP</sequence>
<dbReference type="PANTHER" id="PTHR45431:SF3">
    <property type="entry name" value="RHODANESE-LIKE DOMAIN-CONTAINING PROTEIN 15, CHLOROPLASTIC"/>
    <property type="match status" value="1"/>
</dbReference>
<evidence type="ECO:0000256" key="1">
    <source>
        <dbReference type="SAM" id="SignalP"/>
    </source>
</evidence>
<dbReference type="PANTHER" id="PTHR45431">
    <property type="entry name" value="RHODANESE-LIKE DOMAIN-CONTAINING PROTEIN 15, CHLOROPLASTIC"/>
    <property type="match status" value="1"/>
</dbReference>
<dbReference type="Proteomes" id="UP000182517">
    <property type="component" value="Chromosome"/>
</dbReference>
<feature type="chain" id="PRO_5012814864" description="Rhodanese domain-containing protein" evidence="1">
    <location>
        <begin position="17"/>
        <end position="133"/>
    </location>
</feature>
<dbReference type="SMART" id="SM00450">
    <property type="entry name" value="RHOD"/>
    <property type="match status" value="1"/>
</dbReference>
<evidence type="ECO:0000259" key="2">
    <source>
        <dbReference type="PROSITE" id="PS50206"/>
    </source>
</evidence>
<evidence type="ECO:0000313" key="4">
    <source>
        <dbReference type="Proteomes" id="UP000182517"/>
    </source>
</evidence>
<gene>
    <name evidence="3" type="ORF">A7E78_02890</name>
</gene>
<dbReference type="AlphaFoldDB" id="A0A1L3GSR6"/>
<dbReference type="InterPro" id="IPR036873">
    <property type="entry name" value="Rhodanese-like_dom_sf"/>
</dbReference>
<dbReference type="InterPro" id="IPR052367">
    <property type="entry name" value="Thiosulfate_ST/Rhodanese-like"/>
</dbReference>
<keyword evidence="1" id="KW-0732">Signal</keyword>
<dbReference type="STRING" id="1842532.A7E78_02890"/>
<organism evidence="3 4">
    <name type="scientific">Syntrophotalea acetylenivorans</name>
    <dbReference type="NCBI Taxonomy" id="1842532"/>
    <lineage>
        <taxon>Bacteria</taxon>
        <taxon>Pseudomonadati</taxon>
        <taxon>Thermodesulfobacteriota</taxon>
        <taxon>Desulfuromonadia</taxon>
        <taxon>Desulfuromonadales</taxon>
        <taxon>Syntrophotaleaceae</taxon>
        <taxon>Syntrophotalea</taxon>
    </lineage>
</organism>
<evidence type="ECO:0000313" key="3">
    <source>
        <dbReference type="EMBL" id="APG28996.1"/>
    </source>
</evidence>
<accession>A0A1L3GSR6</accession>
<dbReference type="EMBL" id="CP015519">
    <property type="protein sequence ID" value="APG28996.1"/>
    <property type="molecule type" value="Genomic_DNA"/>
</dbReference>
<name>A0A1L3GSR6_9BACT</name>
<dbReference type="KEGG" id="pef:A7E78_02890"/>
<dbReference type="Gene3D" id="3.40.250.10">
    <property type="entry name" value="Rhodanese-like domain"/>
    <property type="match status" value="1"/>
</dbReference>
<feature type="signal peptide" evidence="1">
    <location>
        <begin position="1"/>
        <end position="16"/>
    </location>
</feature>
<reference evidence="3 4" key="1">
    <citation type="journal article" date="2017" name="Genome Announc.">
        <title>Complete Genome Sequences of Two Acetylene-Fermenting Pelobacter acetylenicus Strains.</title>
        <authorList>
            <person name="Sutton J.M."/>
            <person name="Baesman S.M."/>
            <person name="Fierst J.L."/>
            <person name="Poret-Peterson A.T."/>
            <person name="Oremland R.S."/>
            <person name="Dunlap D.S."/>
            <person name="Akob D.M."/>
        </authorList>
    </citation>
    <scope>NUCLEOTIDE SEQUENCE [LARGE SCALE GENOMIC DNA]</scope>
    <source>
        <strain evidence="3 4">SFB93</strain>
    </source>
</reference>
<proteinExistence type="predicted"/>
<dbReference type="CDD" id="cd00158">
    <property type="entry name" value="RHOD"/>
    <property type="match status" value="1"/>
</dbReference>
<protein>
    <recommendedName>
        <fullName evidence="2">Rhodanese domain-containing protein</fullName>
    </recommendedName>
</protein>
<dbReference type="SUPFAM" id="SSF52821">
    <property type="entry name" value="Rhodanese/Cell cycle control phosphatase"/>
    <property type="match status" value="1"/>
</dbReference>